<dbReference type="KEGG" id="sva:SVA_2620"/>
<gene>
    <name evidence="2" type="ORF">SVA_2620</name>
</gene>
<dbReference type="InterPro" id="IPR010982">
    <property type="entry name" value="Lambda_DNA-bd_dom_sf"/>
</dbReference>
<dbReference type="GO" id="GO:0003677">
    <property type="term" value="F:DNA binding"/>
    <property type="evidence" value="ECO:0007669"/>
    <property type="project" value="InterPro"/>
</dbReference>
<feature type="domain" description="HTH cro/C1-type" evidence="1">
    <location>
        <begin position="44"/>
        <end position="86"/>
    </location>
</feature>
<dbReference type="InterPro" id="IPR001387">
    <property type="entry name" value="Cro/C1-type_HTH"/>
</dbReference>
<evidence type="ECO:0000259" key="1">
    <source>
        <dbReference type="PROSITE" id="PS50943"/>
    </source>
</evidence>
<keyword evidence="3" id="KW-1185">Reference proteome</keyword>
<dbReference type="Proteomes" id="UP000218899">
    <property type="component" value="Chromosome"/>
</dbReference>
<protein>
    <submittedName>
        <fullName evidence="2">Transcriptional regulator</fullName>
    </submittedName>
</protein>
<dbReference type="Pfam" id="PF13560">
    <property type="entry name" value="HTH_31"/>
    <property type="match status" value="1"/>
</dbReference>
<evidence type="ECO:0000313" key="2">
    <source>
        <dbReference type="EMBL" id="BAU49168.1"/>
    </source>
</evidence>
<organism evidence="2 3">
    <name type="scientific">Sulfurifustis variabilis</name>
    <dbReference type="NCBI Taxonomy" id="1675686"/>
    <lineage>
        <taxon>Bacteria</taxon>
        <taxon>Pseudomonadati</taxon>
        <taxon>Pseudomonadota</taxon>
        <taxon>Gammaproteobacteria</taxon>
        <taxon>Acidiferrobacterales</taxon>
        <taxon>Acidiferrobacteraceae</taxon>
        <taxon>Sulfurifustis</taxon>
    </lineage>
</organism>
<dbReference type="AlphaFoldDB" id="A0A1B4V6N2"/>
<accession>A0A1B4V6N2</accession>
<name>A0A1B4V6N2_9GAMM</name>
<dbReference type="EMBL" id="AP014936">
    <property type="protein sequence ID" value="BAU49168.1"/>
    <property type="molecule type" value="Genomic_DNA"/>
</dbReference>
<dbReference type="Gene3D" id="1.10.260.40">
    <property type="entry name" value="lambda repressor-like DNA-binding domains"/>
    <property type="match status" value="1"/>
</dbReference>
<dbReference type="PROSITE" id="PS50943">
    <property type="entry name" value="HTH_CROC1"/>
    <property type="match status" value="1"/>
</dbReference>
<dbReference type="SUPFAM" id="SSF47413">
    <property type="entry name" value="lambda repressor-like DNA-binding domains"/>
    <property type="match status" value="1"/>
</dbReference>
<dbReference type="SMART" id="SM00530">
    <property type="entry name" value="HTH_XRE"/>
    <property type="match status" value="1"/>
</dbReference>
<sequence>MRNRAKRKRLERKGWKVGNANDFLGLSPEESRYIELKQQLGRKLRERREARNMTQVELARHLKSSQSRVAKIEAGDPSVSLDLIVRSFFSLGANKRDLARVIAASGRSRAAG</sequence>
<reference evidence="2 3" key="1">
    <citation type="submission" date="2015-08" db="EMBL/GenBank/DDBJ databases">
        <title>Complete genome sequence of Sulfurifustis variabilis.</title>
        <authorList>
            <person name="Miura A."/>
            <person name="Kojima H."/>
            <person name="Fukui M."/>
        </authorList>
    </citation>
    <scope>NUCLEOTIDE SEQUENCE [LARGE SCALE GENOMIC DNA]</scope>
    <source>
        <strain evidence="3">skN76</strain>
    </source>
</reference>
<dbReference type="CDD" id="cd00093">
    <property type="entry name" value="HTH_XRE"/>
    <property type="match status" value="1"/>
</dbReference>
<proteinExistence type="predicted"/>
<evidence type="ECO:0000313" key="3">
    <source>
        <dbReference type="Proteomes" id="UP000218899"/>
    </source>
</evidence>
<dbReference type="OrthoDB" id="5738376at2"/>